<reference evidence="1 2" key="1">
    <citation type="submission" date="2021-03" db="EMBL/GenBank/DDBJ databases">
        <title>Sequencing the genomes of 1000 actinobacteria strains.</title>
        <authorList>
            <person name="Klenk H.-P."/>
        </authorList>
    </citation>
    <scope>NUCLEOTIDE SEQUENCE [LARGE SCALE GENOMIC DNA]</scope>
    <source>
        <strain evidence="1 2">DSM 12936</strain>
    </source>
</reference>
<evidence type="ECO:0008006" key="3">
    <source>
        <dbReference type="Google" id="ProtNLM"/>
    </source>
</evidence>
<name>A0ABS4Z8X9_9ACTN</name>
<evidence type="ECO:0000313" key="2">
    <source>
        <dbReference type="Proteomes" id="UP000758168"/>
    </source>
</evidence>
<protein>
    <recommendedName>
        <fullName evidence="3">Transcriptional regulator</fullName>
    </recommendedName>
</protein>
<dbReference type="EMBL" id="JAGIOB010000001">
    <property type="protein sequence ID" value="MBP2417506.1"/>
    <property type="molecule type" value="Genomic_DNA"/>
</dbReference>
<comment type="caution">
    <text evidence="1">The sequence shown here is derived from an EMBL/GenBank/DDBJ whole genome shotgun (WGS) entry which is preliminary data.</text>
</comment>
<accession>A0ABS4Z8X9</accession>
<dbReference type="RefSeq" id="WP_210056114.1">
    <property type="nucleotide sequence ID" value="NZ_BAAAMH010000003.1"/>
</dbReference>
<dbReference type="Proteomes" id="UP000758168">
    <property type="component" value="Unassembled WGS sequence"/>
</dbReference>
<sequence>MTTSQVGEGPPDHAPALVQHRPGTALVTVVTHWTAGKATVLQAATRMSQEAFAGYLGVSPRTVAKWRERPEADLRPTTSELLDTVLSRLDDLTRERFTLLLAAEPVTVSGGLVESPNGTGPAPARPTPDAVVQASQARWLDVRQYLTESGIGLASRTAALYDPVLRIDQLPALSAAAWLPERPVPLEAITLRWEAEPPAPRITGEQAEARQTLPLRAPGRAFERYTTAIRYLKSPALFENRHSYRLLNVDWRGGGGELTFGLSTFFDKLDSAEPFAHEAATAELAGQLDWTQLPYRSLVTDPFDLADRPVNPGISTLTIRWDREAGKGTFFLLQRNPSQVTNGRHYSLLPAGEFQPASISTESVATDLDLWRNMVREYSEEMLGQPEHDGSSGRPIDYDTWRFYRDMSAARTSGELRVYALGIVLDALSLNSSIATVAVVESRAFDRLFRDLVDTNAEGTLIKSLPSNRTVSGLPFDPHTVHQLTSSEPLGQTSAACLALAWQHRAVLLMDSRAA</sequence>
<evidence type="ECO:0000313" key="1">
    <source>
        <dbReference type="EMBL" id="MBP2417506.1"/>
    </source>
</evidence>
<organism evidence="1 2">
    <name type="scientific">Microlunatus capsulatus</name>
    <dbReference type="NCBI Taxonomy" id="99117"/>
    <lineage>
        <taxon>Bacteria</taxon>
        <taxon>Bacillati</taxon>
        <taxon>Actinomycetota</taxon>
        <taxon>Actinomycetes</taxon>
        <taxon>Propionibacteriales</taxon>
        <taxon>Propionibacteriaceae</taxon>
        <taxon>Microlunatus</taxon>
    </lineage>
</organism>
<gene>
    <name evidence="1" type="ORF">JOF54_002428</name>
</gene>
<proteinExistence type="predicted"/>
<keyword evidence="2" id="KW-1185">Reference proteome</keyword>